<dbReference type="InterPro" id="IPR036282">
    <property type="entry name" value="Glutathione-S-Trfase_C_sf"/>
</dbReference>
<dbReference type="InterPro" id="IPR036249">
    <property type="entry name" value="Thioredoxin-like_sf"/>
</dbReference>
<keyword evidence="3" id="KW-1185">Reference proteome</keyword>
<dbReference type="InterPro" id="IPR040079">
    <property type="entry name" value="Glutathione_S-Trfase"/>
</dbReference>
<dbReference type="CDD" id="cd03046">
    <property type="entry name" value="GST_N_GTT1_like"/>
    <property type="match status" value="1"/>
</dbReference>
<dbReference type="PROSITE" id="PS50404">
    <property type="entry name" value="GST_NTER"/>
    <property type="match status" value="1"/>
</dbReference>
<organism evidence="2 3">
    <name type="scientific">Acetobacter conturbans</name>
    <dbReference type="NCBI Taxonomy" id="1737472"/>
    <lineage>
        <taxon>Bacteria</taxon>
        <taxon>Pseudomonadati</taxon>
        <taxon>Pseudomonadota</taxon>
        <taxon>Alphaproteobacteria</taxon>
        <taxon>Acetobacterales</taxon>
        <taxon>Acetobacteraceae</taxon>
        <taxon>Acetobacter</taxon>
    </lineage>
</organism>
<dbReference type="PANTHER" id="PTHR44051">
    <property type="entry name" value="GLUTATHIONE S-TRANSFERASE-RELATED"/>
    <property type="match status" value="1"/>
</dbReference>
<protein>
    <submittedName>
        <fullName evidence="2">Glutathione S-transferase</fullName>
    </submittedName>
</protein>
<reference evidence="2 3" key="1">
    <citation type="journal article" date="2020" name="Int. J. Syst. Evol. Microbiol.">
        <title>Novel acetic acid bacteria from cider fermentations: Acetobacter conturbans sp. nov. and Acetobacter fallax sp. nov.</title>
        <authorList>
            <person name="Sombolestani A.S."/>
            <person name="Cleenwerck I."/>
            <person name="Cnockaert M."/>
            <person name="Borremans W."/>
            <person name="Wieme A.D."/>
            <person name="De Vuyst L."/>
            <person name="Vandamme P."/>
        </authorList>
    </citation>
    <scope>NUCLEOTIDE SEQUENCE [LARGE SCALE GENOMIC DNA]</scope>
    <source>
        <strain evidence="2 3">LMG 1627</strain>
    </source>
</reference>
<dbReference type="PANTHER" id="PTHR44051:SF9">
    <property type="entry name" value="GLUTATHIONE S-TRANSFERASE 1"/>
    <property type="match status" value="1"/>
</dbReference>
<evidence type="ECO:0000259" key="1">
    <source>
        <dbReference type="PROSITE" id="PS50404"/>
    </source>
</evidence>
<dbReference type="Proteomes" id="UP000631653">
    <property type="component" value="Unassembled WGS sequence"/>
</dbReference>
<name>A0ABX0JVA5_9PROT</name>
<dbReference type="CDD" id="cd03189">
    <property type="entry name" value="GST_C_GTT1_like"/>
    <property type="match status" value="1"/>
</dbReference>
<dbReference type="SFLD" id="SFLDG01150">
    <property type="entry name" value="Main.1:_Beta-like"/>
    <property type="match status" value="1"/>
</dbReference>
<dbReference type="SUPFAM" id="SSF52833">
    <property type="entry name" value="Thioredoxin-like"/>
    <property type="match status" value="1"/>
</dbReference>
<comment type="caution">
    <text evidence="2">The sequence shown here is derived from an EMBL/GenBank/DDBJ whole genome shotgun (WGS) entry which is preliminary data.</text>
</comment>
<dbReference type="InterPro" id="IPR004045">
    <property type="entry name" value="Glutathione_S-Trfase_N"/>
</dbReference>
<dbReference type="Pfam" id="PF02798">
    <property type="entry name" value="GST_N"/>
    <property type="match status" value="1"/>
</dbReference>
<gene>
    <name evidence="2" type="ORF">GOB81_01520</name>
</gene>
<accession>A0ABX0JVA5</accession>
<evidence type="ECO:0000313" key="2">
    <source>
        <dbReference type="EMBL" id="NHN87317.1"/>
    </source>
</evidence>
<evidence type="ECO:0000313" key="3">
    <source>
        <dbReference type="Proteomes" id="UP000631653"/>
    </source>
</evidence>
<dbReference type="Gene3D" id="3.40.30.10">
    <property type="entry name" value="Glutaredoxin"/>
    <property type="match status" value="1"/>
</dbReference>
<dbReference type="SFLD" id="SFLDS00019">
    <property type="entry name" value="Glutathione_Transferase_(cytos"/>
    <property type="match status" value="1"/>
</dbReference>
<dbReference type="EMBL" id="WOSY01000001">
    <property type="protein sequence ID" value="NHN87317.1"/>
    <property type="molecule type" value="Genomic_DNA"/>
</dbReference>
<dbReference type="SUPFAM" id="SSF47616">
    <property type="entry name" value="GST C-terminal domain-like"/>
    <property type="match status" value="1"/>
</dbReference>
<dbReference type="SFLD" id="SFLDG00358">
    <property type="entry name" value="Main_(cytGST)"/>
    <property type="match status" value="1"/>
</dbReference>
<dbReference type="Gene3D" id="1.20.1050.10">
    <property type="match status" value="1"/>
</dbReference>
<proteinExistence type="predicted"/>
<sequence length="223" mass="25445">MIVVHHLENSRSQRILWLLEELGVPYEIKFYKRDPETMLAPPELRKIHPLGKSPILTDGGVTLAESGAIIEYLLDHYGEGRLRPLAGTPDYRSFIYWLHYAEGSAMPPLVMKLIFGMLPRRVPFLLRPFAALISKGVQEKLLDPEIQRHREFWEHSLAATGWFAGPDFTAADIQMSFPLEITGTRTDTVLHLPHVTAFLHRIHERAAWRRALQKGGPYVYSGA</sequence>
<feature type="domain" description="GST N-terminal" evidence="1">
    <location>
        <begin position="1"/>
        <end position="81"/>
    </location>
</feature>
<dbReference type="RefSeq" id="WP_173568719.1">
    <property type="nucleotide sequence ID" value="NZ_WOSY01000001.1"/>
</dbReference>